<dbReference type="EMBL" id="AJSR01000409">
    <property type="protein sequence ID" value="EKM33176.1"/>
    <property type="molecule type" value="Genomic_DNA"/>
</dbReference>
<evidence type="ECO:0000313" key="3">
    <source>
        <dbReference type="Proteomes" id="UP000008367"/>
    </source>
</evidence>
<dbReference type="SUPFAM" id="SSF51120">
    <property type="entry name" value="beta-Roll"/>
    <property type="match status" value="1"/>
</dbReference>
<organism evidence="2 3">
    <name type="scientific">Vibrio harveyi</name>
    <name type="common">Beneckea harveyi</name>
    <dbReference type="NCBI Taxonomy" id="669"/>
    <lineage>
        <taxon>Bacteria</taxon>
        <taxon>Pseudomonadati</taxon>
        <taxon>Pseudomonadota</taxon>
        <taxon>Gammaproteobacteria</taxon>
        <taxon>Vibrionales</taxon>
        <taxon>Vibrionaceae</taxon>
        <taxon>Vibrio</taxon>
    </lineage>
</organism>
<dbReference type="Pfam" id="PF00353">
    <property type="entry name" value="HemolysinCabind"/>
    <property type="match status" value="1"/>
</dbReference>
<dbReference type="PROSITE" id="PS00330">
    <property type="entry name" value="HEMOLYSIN_CALCIUM"/>
    <property type="match status" value="1"/>
</dbReference>
<dbReference type="Gene3D" id="2.150.10.10">
    <property type="entry name" value="Serralysin-like metalloprotease, C-terminal"/>
    <property type="match status" value="1"/>
</dbReference>
<gene>
    <name evidence="2" type="ORF">VCHENC02_1341</name>
</gene>
<feature type="non-terminal residue" evidence="2">
    <location>
        <position position="145"/>
    </location>
</feature>
<keyword evidence="1" id="KW-0106">Calcium</keyword>
<proteinExistence type="predicted"/>
<protein>
    <submittedName>
        <fullName evidence="2">Hemolysin-type calcium-binding repeat family protein</fullName>
    </submittedName>
</protein>
<dbReference type="InterPro" id="IPR011049">
    <property type="entry name" value="Serralysin-like_metalloprot_C"/>
</dbReference>
<reference evidence="2 3" key="1">
    <citation type="submission" date="2012-10" db="EMBL/GenBank/DDBJ databases">
        <title>Genome sequence of Vibrio Cholerae HENC-02.</title>
        <authorList>
            <person name="Eppinger M."/>
            <person name="Hasan N.A."/>
            <person name="Sengamalay N."/>
            <person name="Hine E."/>
            <person name="Su Q."/>
            <person name="Daugherty S.C."/>
            <person name="Young S."/>
            <person name="Sadzewicz L."/>
            <person name="Tallon L."/>
            <person name="Cebula T.A."/>
            <person name="Ravel J."/>
            <person name="Colwell R.R."/>
        </authorList>
    </citation>
    <scope>NUCLEOTIDE SEQUENCE [LARGE SCALE GENOMIC DNA]</scope>
    <source>
        <strain evidence="2 3">HENC-02</strain>
    </source>
</reference>
<dbReference type="InterPro" id="IPR001343">
    <property type="entry name" value="Hemolysn_Ca-bd"/>
</dbReference>
<dbReference type="GO" id="GO:0005509">
    <property type="term" value="F:calcium ion binding"/>
    <property type="evidence" value="ECO:0007669"/>
    <property type="project" value="InterPro"/>
</dbReference>
<name>A0A454D3K2_VIBHA</name>
<dbReference type="InterPro" id="IPR018511">
    <property type="entry name" value="Hemolysin-typ_Ca-bd_CS"/>
</dbReference>
<evidence type="ECO:0000313" key="2">
    <source>
        <dbReference type="EMBL" id="EKM33176.1"/>
    </source>
</evidence>
<dbReference type="AlphaFoldDB" id="A0A454D3K2"/>
<dbReference type="PRINTS" id="PR00313">
    <property type="entry name" value="CABNDNGRPT"/>
</dbReference>
<comment type="caution">
    <text evidence="2">The sequence shown here is derived from an EMBL/GenBank/DDBJ whole genome shotgun (WGS) entry which is preliminary data.</text>
</comment>
<evidence type="ECO:0000256" key="1">
    <source>
        <dbReference type="ARBA" id="ARBA00022837"/>
    </source>
</evidence>
<accession>A0A454D3K2</accession>
<sequence length="145" mass="15319">MFPETNSSSDKASFTLVGTQITSFNNVNDSFDYKAIDSDGLTSADTATVDIDFSNVSVDAVEALGMQVAALQVNTIEGTVQDDTLIGTDGNDVLIGGLGDDELTGNGGNDVFKWTEMDTATDTVTDFESGDSLDFTDLFDDVSEN</sequence>
<dbReference type="Proteomes" id="UP000008367">
    <property type="component" value="Unassembled WGS sequence"/>
</dbReference>